<sequence length="139" mass="14334">MSFTSVRGPVRLTGRGCDLDAFRTPTGRTCDLAGRPHATAVEHGLLVRGGARPRTAPADRRPAGRVRPLTGGPGVFALRRAFPAPAAVDRATAVLGAPVAGQRTPGASTGGYRAKPGADDRVRSAPQKTALRDPGTFAD</sequence>
<protein>
    <submittedName>
        <fullName evidence="2">Uncharacterized protein</fullName>
    </submittedName>
</protein>
<feature type="region of interest" description="Disordered" evidence="1">
    <location>
        <begin position="49"/>
        <end position="73"/>
    </location>
</feature>
<comment type="caution">
    <text evidence="2">The sequence shown here is derived from an EMBL/GenBank/DDBJ whole genome shotgun (WGS) entry which is preliminary data.</text>
</comment>
<reference evidence="3" key="1">
    <citation type="submission" date="2023-07" db="EMBL/GenBank/DDBJ databases">
        <title>Whole genome shotgun sequence of Streptomyces cacaoi subsp. asoensis NBRC 13813.</title>
        <authorList>
            <person name="Komaki H."/>
            <person name="Tamura T."/>
        </authorList>
    </citation>
    <scope>NUCLEOTIDE SEQUENCE [LARGE SCALE GENOMIC DNA]</scope>
    <source>
        <strain evidence="3">NBRC 13813</strain>
    </source>
</reference>
<proteinExistence type="predicted"/>
<name>A0ABQ3S7E4_9ACTN</name>
<dbReference type="EMBL" id="BNEB01000005">
    <property type="protein sequence ID" value="GHI64045.1"/>
    <property type="molecule type" value="Genomic_DNA"/>
</dbReference>
<keyword evidence="3" id="KW-1185">Reference proteome</keyword>
<dbReference type="GeneID" id="91473504"/>
<evidence type="ECO:0000313" key="3">
    <source>
        <dbReference type="Proteomes" id="UP000649259"/>
    </source>
</evidence>
<organism evidence="2 3">
    <name type="scientific">Streptomyces asoensis</name>
    <dbReference type="NCBI Taxonomy" id="249586"/>
    <lineage>
        <taxon>Bacteria</taxon>
        <taxon>Bacillati</taxon>
        <taxon>Actinomycetota</taxon>
        <taxon>Actinomycetes</taxon>
        <taxon>Kitasatosporales</taxon>
        <taxon>Streptomycetaceae</taxon>
        <taxon>Streptomyces</taxon>
    </lineage>
</organism>
<feature type="region of interest" description="Disordered" evidence="1">
    <location>
        <begin position="97"/>
        <end position="139"/>
    </location>
</feature>
<gene>
    <name evidence="2" type="ORF">Saso_56950</name>
</gene>
<dbReference type="Proteomes" id="UP000649259">
    <property type="component" value="Unassembled WGS sequence"/>
</dbReference>
<accession>A0ABQ3S7E4</accession>
<evidence type="ECO:0000256" key="1">
    <source>
        <dbReference type="SAM" id="MobiDB-lite"/>
    </source>
</evidence>
<dbReference type="RefSeq" id="WP_189924108.1">
    <property type="nucleotide sequence ID" value="NZ_BMSI01000009.1"/>
</dbReference>
<evidence type="ECO:0000313" key="2">
    <source>
        <dbReference type="EMBL" id="GHI64045.1"/>
    </source>
</evidence>